<dbReference type="Proteomes" id="UP000236732">
    <property type="component" value="Unassembled WGS sequence"/>
</dbReference>
<dbReference type="AlphaFoldDB" id="A0A1H6EYD8"/>
<organism evidence="1 2">
    <name type="scientific">Nonomuraea solani</name>
    <dbReference type="NCBI Taxonomy" id="1144553"/>
    <lineage>
        <taxon>Bacteria</taxon>
        <taxon>Bacillati</taxon>
        <taxon>Actinomycetota</taxon>
        <taxon>Actinomycetes</taxon>
        <taxon>Streptosporangiales</taxon>
        <taxon>Streptosporangiaceae</taxon>
        <taxon>Nonomuraea</taxon>
    </lineage>
</organism>
<accession>A0A1H6EYD8</accession>
<sequence>MRVYARYDEGATGDAVAEEHLIVVYPGRSARKVVRR</sequence>
<reference evidence="1 2" key="1">
    <citation type="submission" date="2016-10" db="EMBL/GenBank/DDBJ databases">
        <authorList>
            <person name="de Groot N.N."/>
        </authorList>
    </citation>
    <scope>NUCLEOTIDE SEQUENCE [LARGE SCALE GENOMIC DNA]</scope>
    <source>
        <strain evidence="1 2">CGMCC 4.7037</strain>
    </source>
</reference>
<keyword evidence="2" id="KW-1185">Reference proteome</keyword>
<evidence type="ECO:0000313" key="1">
    <source>
        <dbReference type="EMBL" id="SEH01889.1"/>
    </source>
</evidence>
<proteinExistence type="predicted"/>
<gene>
    <name evidence="1" type="ORF">SAMN05444920_122140</name>
</gene>
<dbReference type="EMBL" id="FNVT01000022">
    <property type="protein sequence ID" value="SEH01889.1"/>
    <property type="molecule type" value="Genomic_DNA"/>
</dbReference>
<protein>
    <submittedName>
        <fullName evidence="1">Uncharacterized protein</fullName>
    </submittedName>
</protein>
<name>A0A1H6EYD8_9ACTN</name>
<evidence type="ECO:0000313" key="2">
    <source>
        <dbReference type="Proteomes" id="UP000236732"/>
    </source>
</evidence>